<dbReference type="CDD" id="cd08412">
    <property type="entry name" value="PBP2_PAO1_like"/>
    <property type="match status" value="1"/>
</dbReference>
<dbReference type="KEGG" id="rmb:K529_021085"/>
<dbReference type="GO" id="GO:0032993">
    <property type="term" value="C:protein-DNA complex"/>
    <property type="evidence" value="ECO:0007669"/>
    <property type="project" value="TreeGrafter"/>
</dbReference>
<keyword evidence="4" id="KW-0804">Transcription</keyword>
<evidence type="ECO:0000256" key="2">
    <source>
        <dbReference type="ARBA" id="ARBA00023015"/>
    </source>
</evidence>
<keyword evidence="6" id="KW-0614">Plasmid</keyword>
<gene>
    <name evidence="6" type="ORF">K529_021085</name>
</gene>
<protein>
    <submittedName>
        <fullName evidence="6">LysR family transcriptional regulator</fullName>
    </submittedName>
</protein>
<keyword evidence="2" id="KW-0805">Transcription regulation</keyword>
<dbReference type="SUPFAM" id="SSF53850">
    <property type="entry name" value="Periplasmic binding protein-like II"/>
    <property type="match status" value="1"/>
</dbReference>
<dbReference type="Gene3D" id="3.40.190.10">
    <property type="entry name" value="Periplasmic binding protein-like II"/>
    <property type="match status" value="2"/>
</dbReference>
<proteinExistence type="inferred from homology"/>
<dbReference type="Pfam" id="PF00126">
    <property type="entry name" value="HTH_1"/>
    <property type="match status" value="1"/>
</dbReference>
<dbReference type="OrthoDB" id="9815174at2"/>
<dbReference type="RefSeq" id="WP_005613861.1">
    <property type="nucleotide sequence ID" value="NZ_CP015231.1"/>
</dbReference>
<dbReference type="Proteomes" id="UP000013243">
    <property type="component" value="Plasmid unnamed1"/>
</dbReference>
<evidence type="ECO:0000256" key="3">
    <source>
        <dbReference type="ARBA" id="ARBA00023125"/>
    </source>
</evidence>
<dbReference type="GO" id="GO:0003700">
    <property type="term" value="F:DNA-binding transcription factor activity"/>
    <property type="evidence" value="ECO:0007669"/>
    <property type="project" value="InterPro"/>
</dbReference>
<sequence length="305" mass="34372">MNLRQLKYFLATAELGQVSRAASELSISQSSVTSAIRELEQSMGTTLFNRTAHGMDLTPTGRDLLSAARDVMEKVQIAQDIGQNHSDVTGTINIAATYTVCGYFLPYHLDRLSHRFPNLTINISELNRESIEEGLISNRFDVAVILTSNTSNPELATQTLMRSHRRLWVPQNHTLAGREFATFEEVAEHDYIMLTVDEAANTSMKYWGPTGLVPRVRMRTSSTEAVRSMVANGLGVTILSDMVYRPWSLEGRRISTLVMDREIPSMDVGLAWRRNQDMPNAARHFVDYFRNAYLSPQMAHTAWRG</sequence>
<dbReference type="PANTHER" id="PTHR30346:SF0">
    <property type="entry name" value="HCA OPERON TRANSCRIPTIONAL ACTIVATOR HCAR"/>
    <property type="match status" value="1"/>
</dbReference>
<dbReference type="Gene3D" id="1.10.10.10">
    <property type="entry name" value="Winged helix-like DNA-binding domain superfamily/Winged helix DNA-binding domain"/>
    <property type="match status" value="1"/>
</dbReference>
<dbReference type="SUPFAM" id="SSF46785">
    <property type="entry name" value="Winged helix' DNA-binding domain"/>
    <property type="match status" value="1"/>
</dbReference>
<dbReference type="InterPro" id="IPR005119">
    <property type="entry name" value="LysR_subst-bd"/>
</dbReference>
<dbReference type="InterPro" id="IPR036388">
    <property type="entry name" value="WH-like_DNA-bd_sf"/>
</dbReference>
<name>A0A1B1A9K0_9RHOB</name>
<evidence type="ECO:0000313" key="6">
    <source>
        <dbReference type="EMBL" id="ANP43253.1"/>
    </source>
</evidence>
<dbReference type="FunFam" id="1.10.10.10:FF:000001">
    <property type="entry name" value="LysR family transcriptional regulator"/>
    <property type="match status" value="1"/>
</dbReference>
<reference evidence="6 7" key="1">
    <citation type="journal article" date="2016" name="ISME J.">
        <title>Global occurrence and heterogeneity of the Roseobacter-clade species Ruegeria mobilis.</title>
        <authorList>
            <person name="Sonnenschein E."/>
            <person name="Gram L."/>
        </authorList>
    </citation>
    <scope>NUCLEOTIDE SEQUENCE [LARGE SCALE GENOMIC DNA]</scope>
    <source>
        <strain evidence="6 7">F1926</strain>
        <plasmid evidence="6 7">unnamed1</plasmid>
    </source>
</reference>
<dbReference type="InterPro" id="IPR036390">
    <property type="entry name" value="WH_DNA-bd_sf"/>
</dbReference>
<evidence type="ECO:0000256" key="1">
    <source>
        <dbReference type="ARBA" id="ARBA00009437"/>
    </source>
</evidence>
<dbReference type="EMBL" id="CP015231">
    <property type="protein sequence ID" value="ANP43253.1"/>
    <property type="molecule type" value="Genomic_DNA"/>
</dbReference>
<evidence type="ECO:0000256" key="4">
    <source>
        <dbReference type="ARBA" id="ARBA00023163"/>
    </source>
</evidence>
<dbReference type="InterPro" id="IPR000847">
    <property type="entry name" value="LysR_HTH_N"/>
</dbReference>
<dbReference type="PRINTS" id="PR00039">
    <property type="entry name" value="HTHLYSR"/>
</dbReference>
<dbReference type="AlphaFoldDB" id="A0A1B1A9K0"/>
<dbReference type="PANTHER" id="PTHR30346">
    <property type="entry name" value="TRANSCRIPTIONAL DUAL REGULATOR HCAR-RELATED"/>
    <property type="match status" value="1"/>
</dbReference>
<organism evidence="6 7">
    <name type="scientific">Tritonibacter mobilis F1926</name>
    <dbReference type="NCBI Taxonomy" id="1265309"/>
    <lineage>
        <taxon>Bacteria</taxon>
        <taxon>Pseudomonadati</taxon>
        <taxon>Pseudomonadota</taxon>
        <taxon>Alphaproteobacteria</taxon>
        <taxon>Rhodobacterales</taxon>
        <taxon>Paracoccaceae</taxon>
        <taxon>Tritonibacter</taxon>
    </lineage>
</organism>
<evidence type="ECO:0000259" key="5">
    <source>
        <dbReference type="PROSITE" id="PS50931"/>
    </source>
</evidence>
<evidence type="ECO:0000313" key="7">
    <source>
        <dbReference type="Proteomes" id="UP000013243"/>
    </source>
</evidence>
<comment type="similarity">
    <text evidence="1">Belongs to the LysR transcriptional regulatory family.</text>
</comment>
<accession>A0A1B1A9K0</accession>
<dbReference type="GO" id="GO:0003677">
    <property type="term" value="F:DNA binding"/>
    <property type="evidence" value="ECO:0007669"/>
    <property type="project" value="UniProtKB-KW"/>
</dbReference>
<dbReference type="PROSITE" id="PS50931">
    <property type="entry name" value="HTH_LYSR"/>
    <property type="match status" value="1"/>
</dbReference>
<dbReference type="Pfam" id="PF03466">
    <property type="entry name" value="LysR_substrate"/>
    <property type="match status" value="1"/>
</dbReference>
<dbReference type="GeneID" id="28252386"/>
<geneLocation type="plasmid" evidence="6 7">
    <name>unnamed1</name>
</geneLocation>
<keyword evidence="3" id="KW-0238">DNA-binding</keyword>
<feature type="domain" description="HTH lysR-type" evidence="5">
    <location>
        <begin position="1"/>
        <end position="58"/>
    </location>
</feature>